<dbReference type="EMBL" id="SRLO01000007">
    <property type="protein sequence ID" value="TNN88116.1"/>
    <property type="molecule type" value="Genomic_DNA"/>
</dbReference>
<proteinExistence type="predicted"/>
<evidence type="ECO:0000313" key="2">
    <source>
        <dbReference type="EMBL" id="TNN88116.1"/>
    </source>
</evidence>
<protein>
    <submittedName>
        <fullName evidence="2">Uncharacterized protein</fullName>
    </submittedName>
</protein>
<evidence type="ECO:0000313" key="3">
    <source>
        <dbReference type="Proteomes" id="UP000314294"/>
    </source>
</evidence>
<organism evidence="2 3">
    <name type="scientific">Liparis tanakae</name>
    <name type="common">Tanaka's snailfish</name>
    <dbReference type="NCBI Taxonomy" id="230148"/>
    <lineage>
        <taxon>Eukaryota</taxon>
        <taxon>Metazoa</taxon>
        <taxon>Chordata</taxon>
        <taxon>Craniata</taxon>
        <taxon>Vertebrata</taxon>
        <taxon>Euteleostomi</taxon>
        <taxon>Actinopterygii</taxon>
        <taxon>Neopterygii</taxon>
        <taxon>Teleostei</taxon>
        <taxon>Neoteleostei</taxon>
        <taxon>Acanthomorphata</taxon>
        <taxon>Eupercaria</taxon>
        <taxon>Perciformes</taxon>
        <taxon>Cottioidei</taxon>
        <taxon>Cottales</taxon>
        <taxon>Liparidae</taxon>
        <taxon>Liparis</taxon>
    </lineage>
</organism>
<reference evidence="2 3" key="1">
    <citation type="submission" date="2019-03" db="EMBL/GenBank/DDBJ databases">
        <title>First draft genome of Liparis tanakae, snailfish: a comprehensive survey of snailfish specific genes.</title>
        <authorList>
            <person name="Kim W."/>
            <person name="Song I."/>
            <person name="Jeong J.-H."/>
            <person name="Kim D."/>
            <person name="Kim S."/>
            <person name="Ryu S."/>
            <person name="Song J.Y."/>
            <person name="Lee S.K."/>
        </authorList>
    </citation>
    <scope>NUCLEOTIDE SEQUENCE [LARGE SCALE GENOMIC DNA]</scope>
    <source>
        <tissue evidence="2">Muscle</tissue>
    </source>
</reference>
<accession>A0A4Z2JD08</accession>
<name>A0A4Z2JD08_9TELE</name>
<dbReference type="Proteomes" id="UP000314294">
    <property type="component" value="Unassembled WGS sequence"/>
</dbReference>
<feature type="region of interest" description="Disordered" evidence="1">
    <location>
        <begin position="1"/>
        <end position="74"/>
    </location>
</feature>
<keyword evidence="3" id="KW-1185">Reference proteome</keyword>
<gene>
    <name evidence="2" type="ORF">EYF80_001697</name>
</gene>
<feature type="compositionally biased region" description="Basic and acidic residues" evidence="1">
    <location>
        <begin position="1"/>
        <end position="10"/>
    </location>
</feature>
<sequence length="115" mass="13294">MIIPGRDRYCRKVTRRRGNGLQPARFDERGGEKKKKDPEEDGERQRVDNQNEGKTNKEASTARWRMGTSRFPQSRCSRIARHAARPAFTGGIELEFEAHLTSFAMMRSAQRADQR</sequence>
<dbReference type="AlphaFoldDB" id="A0A4Z2JD08"/>
<comment type="caution">
    <text evidence="2">The sequence shown here is derived from an EMBL/GenBank/DDBJ whole genome shotgun (WGS) entry which is preliminary data.</text>
</comment>
<evidence type="ECO:0000256" key="1">
    <source>
        <dbReference type="SAM" id="MobiDB-lite"/>
    </source>
</evidence>
<feature type="compositionally biased region" description="Basic and acidic residues" evidence="1">
    <location>
        <begin position="25"/>
        <end position="57"/>
    </location>
</feature>